<dbReference type="InterPro" id="IPR000212">
    <property type="entry name" value="DNA_helicase_UvrD/REP"/>
</dbReference>
<evidence type="ECO:0000259" key="15">
    <source>
        <dbReference type="PROSITE" id="PS51198"/>
    </source>
</evidence>
<comment type="caution">
    <text evidence="17">The sequence shown here is derived from an EMBL/GenBank/DDBJ whole genome shotgun (WGS) entry which is preliminary data.</text>
</comment>
<keyword evidence="4 14" id="KW-0378">Hydrolase</keyword>
<evidence type="ECO:0000259" key="16">
    <source>
        <dbReference type="PROSITE" id="PS51217"/>
    </source>
</evidence>
<name>A0ABV2SQI9_9FLAO</name>
<sequence>MQIKLVQDANYIIYNASAGSGKTFTLTKEYLKIILASSSNRSFRQILAITFTNKAVNEMKQRILGSLFNFGETTSLEDASPMFLTISEELQMSAEDLQKKAKKTLKEILHNYAFFDVSTIDKFTHRLIRTFAKDLKIPQNFEVILDTTLLLDEAIARLINKAGTNEELTNVLLDFALEKANEDKSWDISLDLAKIGKLLFDENHSDHLKQLADKKIGDFLVLKKKVRSNITENEEKLLSSAQKILEIINNHGLEFVDFKSGYFPKFITKIVEKNFVMDFRAGWKQNFENEPLYTKKCPNTTKAVLDSLHPQFTELFHIIKREATALLFHKNAYNNIVPLTVLNAIQQEVKALELERDQLPISSFNSIISEEIKNQPAPFIYERLGEKYRHYFIDEFQDTSQMQWNNLIPLIGNALESEDLLGQKGSLLLVGDAKQAIYRWRGGKAEQFLNLINLEKNPFIFSPDTKNLPANYRSCEEVIKFNNDFFTITSSFLNNVAYNHLFLEGNKQEYNSKKRGLVSIGFIEESEDMTENEHYCAQVLNSIKEVREKDFGLKDICILTRSRKHGILVADFLMKEGIPIISSETLLLNSSPKVQFLIALLKYSIDPNNKEIAFEILYFLSEEKGPNHHFIASHIAAVGALLKNDYDFDAKYLKQHSVYDGLEHAIKQFNLIENSDAYITYLMDTVLEVEQKEGTSPHSFLAYWEKKKEKLSITAPESVNAIQIMTVHKSKGLEFPIVIFPYANEQIYKEIDAKLWIPVDGHSFNGFGELLVNKKQEVLDYGETASLLYEEEQHKLELDAFNVLYVALTRAVNALYILTKKDLKNDGQFKTDCYSGLFIHYLKEKGIWDLSKNTYSFGELNFALENENQMIEQPPVPYALTYKDRPSFNLITTSGSLWESGAEIAIEQGNVLHQLLSLIKTEVDVEPALTLMQRNGQIIHQEIDSLKGVLLKIVHHPELEKFFLSDAIVWNERDIITQNGLILRPDRIVLQEKVVTIIDYKTGLKSMTHHAQINEYELAMEAMNYKVQNKIIVYINDTITPEFI</sequence>
<protein>
    <recommendedName>
        <fullName evidence="12">DNA 3'-5' helicase</fullName>
        <ecNumber evidence="12">5.6.2.4</ecNumber>
    </recommendedName>
</protein>
<dbReference type="RefSeq" id="WP_354613781.1">
    <property type="nucleotide sequence ID" value="NZ_JBEXAE010000001.1"/>
</dbReference>
<evidence type="ECO:0000256" key="5">
    <source>
        <dbReference type="ARBA" id="ARBA00022806"/>
    </source>
</evidence>
<keyword evidence="5 14" id="KW-0347">Helicase</keyword>
<evidence type="ECO:0000256" key="4">
    <source>
        <dbReference type="ARBA" id="ARBA00022801"/>
    </source>
</evidence>
<dbReference type="InterPro" id="IPR011604">
    <property type="entry name" value="PDDEXK-like_dom_sf"/>
</dbReference>
<keyword evidence="10" id="KW-0413">Isomerase</keyword>
<dbReference type="InterPro" id="IPR027417">
    <property type="entry name" value="P-loop_NTPase"/>
</dbReference>
<keyword evidence="7 14" id="KW-0067">ATP-binding</keyword>
<dbReference type="PANTHER" id="PTHR11070:SF67">
    <property type="entry name" value="DNA 3'-5' HELICASE"/>
    <property type="match status" value="1"/>
</dbReference>
<feature type="domain" description="UvrD-like helicase C-terminal" evidence="16">
    <location>
        <begin position="493"/>
        <end position="732"/>
    </location>
</feature>
<dbReference type="PANTHER" id="PTHR11070">
    <property type="entry name" value="UVRD / RECB / PCRA DNA HELICASE FAMILY MEMBER"/>
    <property type="match status" value="1"/>
</dbReference>
<evidence type="ECO:0000256" key="14">
    <source>
        <dbReference type="PROSITE-ProRule" id="PRU00560"/>
    </source>
</evidence>
<dbReference type="Gene3D" id="3.90.320.10">
    <property type="match status" value="1"/>
</dbReference>
<keyword evidence="2 14" id="KW-0547">Nucleotide-binding</keyword>
<organism evidence="17 18">
    <name type="scientific">Sediminicola arcticus</name>
    <dbReference type="NCBI Taxonomy" id="1574308"/>
    <lineage>
        <taxon>Bacteria</taxon>
        <taxon>Pseudomonadati</taxon>
        <taxon>Bacteroidota</taxon>
        <taxon>Flavobacteriia</taxon>
        <taxon>Flavobacteriales</taxon>
        <taxon>Flavobacteriaceae</taxon>
        <taxon>Sediminicola</taxon>
    </lineage>
</organism>
<dbReference type="EMBL" id="JBEXAE010000001">
    <property type="protein sequence ID" value="MET6989412.1"/>
    <property type="molecule type" value="Genomic_DNA"/>
</dbReference>
<evidence type="ECO:0000256" key="2">
    <source>
        <dbReference type="ARBA" id="ARBA00022741"/>
    </source>
</evidence>
<dbReference type="Pfam" id="PF00580">
    <property type="entry name" value="UvrD-helicase"/>
    <property type="match status" value="1"/>
</dbReference>
<evidence type="ECO:0000256" key="6">
    <source>
        <dbReference type="ARBA" id="ARBA00022839"/>
    </source>
</evidence>
<dbReference type="EC" id="5.6.2.4" evidence="12"/>
<dbReference type="SUPFAM" id="SSF52540">
    <property type="entry name" value="P-loop containing nucleoside triphosphate hydrolases"/>
    <property type="match status" value="1"/>
</dbReference>
<keyword evidence="18" id="KW-1185">Reference proteome</keyword>
<evidence type="ECO:0000313" key="17">
    <source>
        <dbReference type="EMBL" id="MET6989412.1"/>
    </source>
</evidence>
<evidence type="ECO:0000313" key="18">
    <source>
        <dbReference type="Proteomes" id="UP001549799"/>
    </source>
</evidence>
<evidence type="ECO:0000256" key="9">
    <source>
        <dbReference type="ARBA" id="ARBA00023204"/>
    </source>
</evidence>
<dbReference type="Gene3D" id="3.40.50.300">
    <property type="entry name" value="P-loop containing nucleotide triphosphate hydrolases"/>
    <property type="match status" value="3"/>
</dbReference>
<keyword evidence="1" id="KW-0540">Nuclease</keyword>
<evidence type="ECO:0000256" key="1">
    <source>
        <dbReference type="ARBA" id="ARBA00022722"/>
    </source>
</evidence>
<keyword evidence="6" id="KW-0269">Exonuclease</keyword>
<proteinExistence type="predicted"/>
<feature type="domain" description="UvrD-like helicase ATP-binding" evidence="15">
    <location>
        <begin position="1"/>
        <end position="475"/>
    </location>
</feature>
<dbReference type="Proteomes" id="UP001549799">
    <property type="component" value="Unassembled WGS sequence"/>
</dbReference>
<comment type="catalytic activity">
    <reaction evidence="11">
        <text>Couples ATP hydrolysis with the unwinding of duplex DNA by translocating in the 3'-5' direction.</text>
        <dbReference type="EC" id="5.6.2.4"/>
    </reaction>
</comment>
<feature type="binding site" evidence="14">
    <location>
        <begin position="16"/>
        <end position="23"/>
    </location>
    <ligand>
        <name>ATP</name>
        <dbReference type="ChEBI" id="CHEBI:30616"/>
    </ligand>
</feature>
<evidence type="ECO:0000256" key="8">
    <source>
        <dbReference type="ARBA" id="ARBA00023125"/>
    </source>
</evidence>
<dbReference type="Gene3D" id="1.10.3170.10">
    <property type="entry name" value="Recbcd, chain B, domain 2"/>
    <property type="match status" value="1"/>
</dbReference>
<keyword evidence="3" id="KW-0227">DNA damage</keyword>
<dbReference type="InterPro" id="IPR014016">
    <property type="entry name" value="UvrD-like_ATP-bd"/>
</dbReference>
<gene>
    <name evidence="17" type="ORF">ABXZ36_01975</name>
</gene>
<evidence type="ECO:0000256" key="7">
    <source>
        <dbReference type="ARBA" id="ARBA00022840"/>
    </source>
</evidence>
<keyword evidence="8" id="KW-0238">DNA-binding</keyword>
<evidence type="ECO:0000256" key="3">
    <source>
        <dbReference type="ARBA" id="ARBA00022763"/>
    </source>
</evidence>
<dbReference type="Pfam" id="PF13361">
    <property type="entry name" value="UvrD_C"/>
    <property type="match status" value="2"/>
</dbReference>
<evidence type="ECO:0000256" key="10">
    <source>
        <dbReference type="ARBA" id="ARBA00023235"/>
    </source>
</evidence>
<comment type="catalytic activity">
    <reaction evidence="13">
        <text>ATP + H2O = ADP + phosphate + H(+)</text>
        <dbReference type="Rhea" id="RHEA:13065"/>
        <dbReference type="ChEBI" id="CHEBI:15377"/>
        <dbReference type="ChEBI" id="CHEBI:15378"/>
        <dbReference type="ChEBI" id="CHEBI:30616"/>
        <dbReference type="ChEBI" id="CHEBI:43474"/>
        <dbReference type="ChEBI" id="CHEBI:456216"/>
        <dbReference type="EC" id="5.6.2.4"/>
    </reaction>
</comment>
<keyword evidence="9" id="KW-0234">DNA repair</keyword>
<dbReference type="PROSITE" id="PS51217">
    <property type="entry name" value="UVRD_HELICASE_CTER"/>
    <property type="match status" value="1"/>
</dbReference>
<evidence type="ECO:0000256" key="13">
    <source>
        <dbReference type="ARBA" id="ARBA00048988"/>
    </source>
</evidence>
<evidence type="ECO:0000256" key="11">
    <source>
        <dbReference type="ARBA" id="ARBA00034617"/>
    </source>
</evidence>
<evidence type="ECO:0000256" key="12">
    <source>
        <dbReference type="ARBA" id="ARBA00034808"/>
    </source>
</evidence>
<dbReference type="PROSITE" id="PS51198">
    <property type="entry name" value="UVRD_HELICASE_ATP_BIND"/>
    <property type="match status" value="1"/>
</dbReference>
<reference evidence="17 18" key="1">
    <citation type="submission" date="2024-07" db="EMBL/GenBank/DDBJ databases">
        <title>The genome sequence of type strain Sediminicola arcticus GDMCC 1.2805.</title>
        <authorList>
            <person name="Liu Y."/>
        </authorList>
    </citation>
    <scope>NUCLEOTIDE SEQUENCE [LARGE SCALE GENOMIC DNA]</scope>
    <source>
        <strain evidence="17 18">GDMCC 1.2805</strain>
    </source>
</reference>
<dbReference type="InterPro" id="IPR014017">
    <property type="entry name" value="DNA_helicase_UvrD-like_C"/>
</dbReference>
<accession>A0ABV2SQI9</accession>